<keyword evidence="6" id="KW-1185">Reference proteome</keyword>
<dbReference type="Gene3D" id="1.10.1200.10">
    <property type="entry name" value="ACP-like"/>
    <property type="match status" value="1"/>
</dbReference>
<dbReference type="EMBL" id="JBGBZA010000002">
    <property type="protein sequence ID" value="MEY9322220.1"/>
    <property type="molecule type" value="Genomic_DNA"/>
</dbReference>
<dbReference type="EMBL" id="SZZP01000006">
    <property type="protein sequence ID" value="TKV81425.1"/>
    <property type="molecule type" value="Genomic_DNA"/>
</dbReference>
<dbReference type="PROSITE" id="PS50075">
    <property type="entry name" value="CARRIER"/>
    <property type="match status" value="1"/>
</dbReference>
<evidence type="ECO:0000259" key="1">
    <source>
        <dbReference type="PROSITE" id="PS50075"/>
    </source>
</evidence>
<evidence type="ECO:0000313" key="3">
    <source>
        <dbReference type="EMBL" id="MEY9322220.1"/>
    </source>
</evidence>
<dbReference type="EMBL" id="JAFICZ010000001">
    <property type="protein sequence ID" value="MBP1292349.1"/>
    <property type="molecule type" value="Genomic_DNA"/>
</dbReference>
<dbReference type="Proteomes" id="UP000673383">
    <property type="component" value="Unassembled WGS sequence"/>
</dbReference>
<protein>
    <submittedName>
        <fullName evidence="4">Acyl carrier protein</fullName>
    </submittedName>
</protein>
<dbReference type="GeneID" id="92958595"/>
<reference evidence="4 5" key="1">
    <citation type="submission" date="2019-05" db="EMBL/GenBank/DDBJ databases">
        <title>Draft Genome of Bradyrhizobium elkanii strain SEMIA 938, Used in Commercial Inoculants for Lupinus spp. in Brazil.</title>
        <authorList>
            <person name="Hungria M."/>
            <person name="Delamuta J.R.M."/>
            <person name="Ribeiro R.A."/>
            <person name="Nogueira M.A."/>
        </authorList>
    </citation>
    <scope>NUCLEOTIDE SEQUENCE [LARGE SCALE GENOMIC DNA]</scope>
    <source>
        <strain evidence="4 5">Semia 938</strain>
    </source>
</reference>
<dbReference type="Proteomes" id="UP001565471">
    <property type="component" value="Unassembled WGS sequence"/>
</dbReference>
<feature type="domain" description="Carrier" evidence="1">
    <location>
        <begin position="1"/>
        <end position="80"/>
    </location>
</feature>
<dbReference type="InterPro" id="IPR009081">
    <property type="entry name" value="PP-bd_ACP"/>
</dbReference>
<comment type="caution">
    <text evidence="4">The sequence shown here is derived from an EMBL/GenBank/DDBJ whole genome shotgun (WGS) entry which is preliminary data.</text>
</comment>
<dbReference type="SUPFAM" id="SSF47336">
    <property type="entry name" value="ACP-like"/>
    <property type="match status" value="1"/>
</dbReference>
<dbReference type="Pfam" id="PF00550">
    <property type="entry name" value="PP-binding"/>
    <property type="match status" value="1"/>
</dbReference>
<name>A0A1E3EHT5_BRAEL</name>
<evidence type="ECO:0000313" key="4">
    <source>
        <dbReference type="EMBL" id="TKV81425.1"/>
    </source>
</evidence>
<dbReference type="InterPro" id="IPR036736">
    <property type="entry name" value="ACP-like_sf"/>
</dbReference>
<sequence length="81" mass="9074">MIDRIRALLEQQPMISLDFSTITDDTNLYDAGLTSFATVQVMLALEEEFNIEFPEAMLTRRTFSSLSNVADAVSRLTQQAA</sequence>
<organism evidence="4 5">
    <name type="scientific">Bradyrhizobium elkanii</name>
    <dbReference type="NCBI Taxonomy" id="29448"/>
    <lineage>
        <taxon>Bacteria</taxon>
        <taxon>Pseudomonadati</taxon>
        <taxon>Pseudomonadota</taxon>
        <taxon>Alphaproteobacteria</taxon>
        <taxon>Hyphomicrobiales</taxon>
        <taxon>Nitrobacteraceae</taxon>
        <taxon>Bradyrhizobium</taxon>
    </lineage>
</organism>
<reference evidence="3 6" key="3">
    <citation type="submission" date="2024-07" db="EMBL/GenBank/DDBJ databases">
        <title>Genomic Encyclopedia of Type Strains, Phase V (KMG-V): Genome sequencing to study the core and pangenomes of soil and plant-associated prokaryotes.</title>
        <authorList>
            <person name="Whitman W."/>
        </authorList>
    </citation>
    <scope>NUCLEOTIDE SEQUENCE [LARGE SCALE GENOMIC DNA]</scope>
    <source>
        <strain evidence="3 6">USDA 415</strain>
    </source>
</reference>
<proteinExistence type="predicted"/>
<accession>A0A1E3EHT5</accession>
<dbReference type="OrthoDB" id="7284767at2"/>
<evidence type="ECO:0000313" key="2">
    <source>
        <dbReference type="EMBL" id="MBP1292349.1"/>
    </source>
</evidence>
<gene>
    <name evidence="3" type="ORF">ABIF29_009019</name>
    <name evidence="4" type="ORF">FDV58_11075</name>
    <name evidence="2" type="ORF">JOH49_002102</name>
</gene>
<evidence type="ECO:0000313" key="6">
    <source>
        <dbReference type="Proteomes" id="UP001565471"/>
    </source>
</evidence>
<dbReference type="eggNOG" id="COG0236">
    <property type="taxonomic scope" value="Bacteria"/>
</dbReference>
<dbReference type="AlphaFoldDB" id="A0A1E3EHT5"/>
<dbReference type="NCBIfam" id="NF005480">
    <property type="entry name" value="PRK07081.1"/>
    <property type="match status" value="1"/>
</dbReference>
<evidence type="ECO:0000313" key="5">
    <source>
        <dbReference type="Proteomes" id="UP000305095"/>
    </source>
</evidence>
<dbReference type="Proteomes" id="UP000305095">
    <property type="component" value="Unassembled WGS sequence"/>
</dbReference>
<reference evidence="2" key="2">
    <citation type="submission" date="2021-02" db="EMBL/GenBank/DDBJ databases">
        <title>Genomic Encyclopedia of Type Strains, Phase IV (KMG-V): Genome sequencing to study the core and pangenomes of soil and plant-associated prokaryotes.</title>
        <authorList>
            <person name="Whitman W."/>
        </authorList>
    </citation>
    <scope>NUCLEOTIDE SEQUENCE</scope>
    <source>
        <strain evidence="2">USDA 406</strain>
    </source>
</reference>
<dbReference type="RefSeq" id="WP_016841436.1">
    <property type="nucleotide sequence ID" value="NZ_BJNL01000042.1"/>
</dbReference>